<proteinExistence type="predicted"/>
<dbReference type="RefSeq" id="WP_066624499.1">
    <property type="nucleotide sequence ID" value="NZ_JBHSYQ010000016.1"/>
</dbReference>
<sequence length="236" mass="27681">MENGKKNLTAVTKEKYNRNGDLEYYSIYKSTNKRFTEVFFINSYDSLNRRINIKEFAVENKDTVRKTNRIIKYYPNHTVEKVYGGNGELLSRVEKLFSDSTSLLIAKISFSLVPIEPFNSEWMESEKYYYDSSRRLIRISRIRTLGADGRELKYEYTDEATTICKQYNNNGKPEVVTTTVKEPRQKLELTEVYSDTDTTKAGTRTTYNAYGLIESSHNYPDQNQGFHAEYSYLYFK</sequence>
<comment type="caution">
    <text evidence="1">The sequence shown here is derived from an EMBL/GenBank/DDBJ whole genome shotgun (WGS) entry which is preliminary data.</text>
</comment>
<evidence type="ECO:0008006" key="3">
    <source>
        <dbReference type="Google" id="ProtNLM"/>
    </source>
</evidence>
<evidence type="ECO:0000313" key="2">
    <source>
        <dbReference type="Proteomes" id="UP001596405"/>
    </source>
</evidence>
<evidence type="ECO:0000313" key="1">
    <source>
        <dbReference type="EMBL" id="MFC7000051.1"/>
    </source>
</evidence>
<gene>
    <name evidence="1" type="ORF">ACFQHR_20620</name>
</gene>
<protein>
    <recommendedName>
        <fullName evidence="3">YD repeat-containing protein</fullName>
    </recommendedName>
</protein>
<dbReference type="Proteomes" id="UP001596405">
    <property type="component" value="Unassembled WGS sequence"/>
</dbReference>
<keyword evidence="2" id="KW-1185">Reference proteome</keyword>
<reference evidence="2" key="1">
    <citation type="journal article" date="2019" name="Int. J. Syst. Evol. Microbiol.">
        <title>The Global Catalogue of Microorganisms (GCM) 10K type strain sequencing project: providing services to taxonomists for standard genome sequencing and annotation.</title>
        <authorList>
            <consortium name="The Broad Institute Genomics Platform"/>
            <consortium name="The Broad Institute Genome Sequencing Center for Infectious Disease"/>
            <person name="Wu L."/>
            <person name="Ma J."/>
        </authorList>
    </citation>
    <scope>NUCLEOTIDE SEQUENCE [LARGE SCALE GENOMIC DNA]</scope>
    <source>
        <strain evidence="2">CGMCC 4.7393</strain>
    </source>
</reference>
<dbReference type="EMBL" id="JBHSYQ010000016">
    <property type="protein sequence ID" value="MFC7000051.1"/>
    <property type="molecule type" value="Genomic_DNA"/>
</dbReference>
<name>A0ABW2DU51_9BACT</name>
<accession>A0ABW2DU51</accession>
<organism evidence="1 2">
    <name type="scientific">Rufibacter roseus</name>
    <dbReference type="NCBI Taxonomy" id="1567108"/>
    <lineage>
        <taxon>Bacteria</taxon>
        <taxon>Pseudomonadati</taxon>
        <taxon>Bacteroidota</taxon>
        <taxon>Cytophagia</taxon>
        <taxon>Cytophagales</taxon>
        <taxon>Hymenobacteraceae</taxon>
        <taxon>Rufibacter</taxon>
    </lineage>
</organism>